<evidence type="ECO:0000256" key="1">
    <source>
        <dbReference type="SAM" id="SignalP"/>
    </source>
</evidence>
<evidence type="ECO:0000313" key="2">
    <source>
        <dbReference type="EMBL" id="KXN65012.1"/>
    </source>
</evidence>
<proteinExistence type="predicted"/>
<dbReference type="EMBL" id="KQ965018">
    <property type="protein sequence ID" value="KXN65012.1"/>
    <property type="molecule type" value="Genomic_DNA"/>
</dbReference>
<feature type="signal peptide" evidence="1">
    <location>
        <begin position="1"/>
        <end position="16"/>
    </location>
</feature>
<organism evidence="2 3">
    <name type="scientific">Conidiobolus coronatus (strain ATCC 28846 / CBS 209.66 / NRRL 28638)</name>
    <name type="common">Delacroixia coronata</name>
    <dbReference type="NCBI Taxonomy" id="796925"/>
    <lineage>
        <taxon>Eukaryota</taxon>
        <taxon>Fungi</taxon>
        <taxon>Fungi incertae sedis</taxon>
        <taxon>Zoopagomycota</taxon>
        <taxon>Entomophthoromycotina</taxon>
        <taxon>Entomophthoromycetes</taxon>
        <taxon>Entomophthorales</taxon>
        <taxon>Ancylistaceae</taxon>
        <taxon>Conidiobolus</taxon>
    </lineage>
</organism>
<evidence type="ECO:0000313" key="3">
    <source>
        <dbReference type="Proteomes" id="UP000070444"/>
    </source>
</evidence>
<feature type="chain" id="PRO_5007293906" evidence="1">
    <location>
        <begin position="17"/>
        <end position="97"/>
    </location>
</feature>
<keyword evidence="1" id="KW-0732">Signal</keyword>
<protein>
    <submittedName>
        <fullName evidence="2">Uncharacterized protein</fullName>
    </submittedName>
</protein>
<dbReference type="Proteomes" id="UP000070444">
    <property type="component" value="Unassembled WGS sequence"/>
</dbReference>
<sequence length="97" mass="10931">MNLNLFALFTAALVSAQGSTLQACNGDRWNNQLSKAFYIDEVKGFITTENSFVLRSKLPANHRVVGGKYAGDFQYIQDRLTITVDNDNKKLIKLEIF</sequence>
<dbReference type="AlphaFoldDB" id="A0A137NQM1"/>
<gene>
    <name evidence="2" type="ORF">CONCODRAFT_13553</name>
</gene>
<reference evidence="2 3" key="1">
    <citation type="journal article" date="2015" name="Genome Biol. Evol.">
        <title>Phylogenomic analyses indicate that early fungi evolved digesting cell walls of algal ancestors of land plants.</title>
        <authorList>
            <person name="Chang Y."/>
            <person name="Wang S."/>
            <person name="Sekimoto S."/>
            <person name="Aerts A.L."/>
            <person name="Choi C."/>
            <person name="Clum A."/>
            <person name="LaButti K.M."/>
            <person name="Lindquist E.A."/>
            <person name="Yee Ngan C."/>
            <person name="Ohm R.A."/>
            <person name="Salamov A.A."/>
            <person name="Grigoriev I.V."/>
            <person name="Spatafora J.W."/>
            <person name="Berbee M.L."/>
        </authorList>
    </citation>
    <scope>NUCLEOTIDE SEQUENCE [LARGE SCALE GENOMIC DNA]</scope>
    <source>
        <strain evidence="2 3">NRRL 28638</strain>
    </source>
</reference>
<name>A0A137NQM1_CONC2</name>
<keyword evidence="3" id="KW-1185">Reference proteome</keyword>
<accession>A0A137NQM1</accession>